<evidence type="ECO:0000256" key="1">
    <source>
        <dbReference type="ARBA" id="ARBA00022617"/>
    </source>
</evidence>
<evidence type="ECO:0000259" key="5">
    <source>
        <dbReference type="PROSITE" id="PS51007"/>
    </source>
</evidence>
<proteinExistence type="predicted"/>
<evidence type="ECO:0000313" key="7">
    <source>
        <dbReference type="Proteomes" id="UP000309061"/>
    </source>
</evidence>
<dbReference type="PANTHER" id="PTHR30600:SF4">
    <property type="entry name" value="CYTOCHROME C DOMAIN-CONTAINING PROTEIN"/>
    <property type="match status" value="1"/>
</dbReference>
<dbReference type="GO" id="GO:0004130">
    <property type="term" value="F:cytochrome-c peroxidase activity"/>
    <property type="evidence" value="ECO:0007669"/>
    <property type="project" value="TreeGrafter"/>
</dbReference>
<evidence type="ECO:0000256" key="3">
    <source>
        <dbReference type="ARBA" id="ARBA00023004"/>
    </source>
</evidence>
<keyword evidence="7" id="KW-1185">Reference proteome</keyword>
<dbReference type="Gene3D" id="1.10.760.10">
    <property type="entry name" value="Cytochrome c-like domain"/>
    <property type="match status" value="1"/>
</dbReference>
<evidence type="ECO:0000256" key="2">
    <source>
        <dbReference type="ARBA" id="ARBA00022723"/>
    </source>
</evidence>
<feature type="domain" description="Cytochrome c" evidence="5">
    <location>
        <begin position="63"/>
        <end position="317"/>
    </location>
</feature>
<dbReference type="PROSITE" id="PS51007">
    <property type="entry name" value="CYTC"/>
    <property type="match status" value="2"/>
</dbReference>
<accession>A0A6B8KD44</accession>
<feature type="domain" description="Cytochrome c" evidence="5">
    <location>
        <begin position="327"/>
        <end position="459"/>
    </location>
</feature>
<dbReference type="GO" id="GO:0009055">
    <property type="term" value="F:electron transfer activity"/>
    <property type="evidence" value="ECO:0007669"/>
    <property type="project" value="InterPro"/>
</dbReference>
<reference evidence="6 7" key="1">
    <citation type="submission" date="2019-11" db="EMBL/GenBank/DDBJ databases">
        <title>The genome sequence of Methylocystis heyeri.</title>
        <authorList>
            <person name="Oshkin I.Y."/>
            <person name="Miroshnikov K."/>
            <person name="Dedysh S.N."/>
        </authorList>
    </citation>
    <scope>NUCLEOTIDE SEQUENCE [LARGE SCALE GENOMIC DNA]</scope>
    <source>
        <strain evidence="6 7">H2</strain>
    </source>
</reference>
<dbReference type="SUPFAM" id="SSF46626">
    <property type="entry name" value="Cytochrome c"/>
    <property type="match status" value="1"/>
</dbReference>
<dbReference type="KEGG" id="mhey:H2LOC_007900"/>
<dbReference type="AlphaFoldDB" id="A0A6B8KD44"/>
<keyword evidence="3 4" id="KW-0408">Iron</keyword>
<dbReference type="InterPro" id="IPR051395">
    <property type="entry name" value="Cytochrome_c_Peroxidase/MauG"/>
</dbReference>
<protein>
    <submittedName>
        <fullName evidence="6">C-type cytochrome</fullName>
    </submittedName>
</protein>
<keyword evidence="2 4" id="KW-0479">Metal-binding</keyword>
<dbReference type="GO" id="GO:0020037">
    <property type="term" value="F:heme binding"/>
    <property type="evidence" value="ECO:0007669"/>
    <property type="project" value="InterPro"/>
</dbReference>
<dbReference type="GO" id="GO:0046872">
    <property type="term" value="F:metal ion binding"/>
    <property type="evidence" value="ECO:0007669"/>
    <property type="project" value="UniProtKB-KW"/>
</dbReference>
<dbReference type="OrthoDB" id="9805202at2"/>
<dbReference type="PANTHER" id="PTHR30600">
    <property type="entry name" value="CYTOCHROME C PEROXIDASE-RELATED"/>
    <property type="match status" value="1"/>
</dbReference>
<gene>
    <name evidence="6" type="ORF">H2LOC_007900</name>
</gene>
<dbReference type="Pfam" id="PF06537">
    <property type="entry name" value="DHOR"/>
    <property type="match status" value="1"/>
</dbReference>
<dbReference type="PIRSF" id="PIRSF028099">
    <property type="entry name" value="DUF1111"/>
    <property type="match status" value="1"/>
</dbReference>
<dbReference type="Proteomes" id="UP000309061">
    <property type="component" value="Chromosome"/>
</dbReference>
<evidence type="ECO:0000256" key="4">
    <source>
        <dbReference type="PROSITE-ProRule" id="PRU00433"/>
    </source>
</evidence>
<sequence length="459" mass="47718">MALGNRRRSRQGEGASGGSRAVRRLLAVGALIVLTGAGRFENPILSGEAFNQPFATLGGAQIETFHKGSGVFRQAWVIGPSQDHPDFEGLGPLYNRLSCIACHARNGRGAAPEDAGGVARSMVLRLSVPGADAHGGPAPHPAYGGQLNPEGVPGVPGEGRAVLSYAFFETALADGTAVPMRRPRVAVTDLAYGPLGASAMTSLRNAPPVFGLGLLEAVPEKQIVEGTKNGGKANYVFDVASGAVKLGRFGLKANQPSLEQQIAGAFAEDIGISSSLFPGATCTGAETACLAAAKNDRNIELSRAQLDAVLLYIRALAPPARRGAEDAGVRQGEALFAASGCSACHRESFTLAALSSLPGVEGEEIHPYTDLLLHDMGEDLADGRPDFLAGPREWRTPPLWGLGLAGKFGDGGDYLHDGRARSLTEAILWHGGEAQAAASAFRKLSSGEREALLAFLNSL</sequence>
<dbReference type="InterPro" id="IPR010538">
    <property type="entry name" value="DHOR"/>
</dbReference>
<dbReference type="InterPro" id="IPR036909">
    <property type="entry name" value="Cyt_c-like_dom_sf"/>
</dbReference>
<dbReference type="EMBL" id="CP046052">
    <property type="protein sequence ID" value="QGM45629.1"/>
    <property type="molecule type" value="Genomic_DNA"/>
</dbReference>
<dbReference type="InterPro" id="IPR009056">
    <property type="entry name" value="Cyt_c-like_dom"/>
</dbReference>
<name>A0A6B8KD44_9HYPH</name>
<organism evidence="6 7">
    <name type="scientific">Methylocystis heyeri</name>
    <dbReference type="NCBI Taxonomy" id="391905"/>
    <lineage>
        <taxon>Bacteria</taxon>
        <taxon>Pseudomonadati</taxon>
        <taxon>Pseudomonadota</taxon>
        <taxon>Alphaproteobacteria</taxon>
        <taxon>Hyphomicrobiales</taxon>
        <taxon>Methylocystaceae</taxon>
        <taxon>Methylocystis</taxon>
    </lineage>
</organism>
<evidence type="ECO:0000313" key="6">
    <source>
        <dbReference type="EMBL" id="QGM45629.1"/>
    </source>
</evidence>
<keyword evidence="1 4" id="KW-0349">Heme</keyword>